<evidence type="ECO:0000313" key="2">
    <source>
        <dbReference type="Proteomes" id="UP000886520"/>
    </source>
</evidence>
<name>A0A9D4V5H9_ADICA</name>
<protein>
    <submittedName>
        <fullName evidence="1">Uncharacterized protein</fullName>
    </submittedName>
</protein>
<proteinExistence type="predicted"/>
<keyword evidence="2" id="KW-1185">Reference proteome</keyword>
<gene>
    <name evidence="1" type="ORF">GOP47_0005517</name>
</gene>
<organism evidence="1 2">
    <name type="scientific">Adiantum capillus-veneris</name>
    <name type="common">Maidenhair fern</name>
    <dbReference type="NCBI Taxonomy" id="13818"/>
    <lineage>
        <taxon>Eukaryota</taxon>
        <taxon>Viridiplantae</taxon>
        <taxon>Streptophyta</taxon>
        <taxon>Embryophyta</taxon>
        <taxon>Tracheophyta</taxon>
        <taxon>Polypodiopsida</taxon>
        <taxon>Polypodiidae</taxon>
        <taxon>Polypodiales</taxon>
        <taxon>Pteridineae</taxon>
        <taxon>Pteridaceae</taxon>
        <taxon>Vittarioideae</taxon>
        <taxon>Adiantum</taxon>
    </lineage>
</organism>
<dbReference type="AlphaFoldDB" id="A0A9D4V5H9"/>
<dbReference type="EMBL" id="JABFUD020000005">
    <property type="protein sequence ID" value="KAI5080038.1"/>
    <property type="molecule type" value="Genomic_DNA"/>
</dbReference>
<evidence type="ECO:0000313" key="1">
    <source>
        <dbReference type="EMBL" id="KAI5080038.1"/>
    </source>
</evidence>
<dbReference type="Proteomes" id="UP000886520">
    <property type="component" value="Chromosome 5"/>
</dbReference>
<comment type="caution">
    <text evidence="1">The sequence shown here is derived from an EMBL/GenBank/DDBJ whole genome shotgun (WGS) entry which is preliminary data.</text>
</comment>
<sequence>MHQDEALSVLEIYDGVHDTTNPSLKTNKFQVEYSSAPLINTLALLEGHNSMDSLVAAALQTIYEEKYFPKSLPWSSFSPHKHLLCSEYIDLGTIDITNKNLCKQDDVTLVSTSSFSILIDVSKNHNPTFVPCILLWRWIGLPNGKVDLAQRVTQRMSPCGIISQDSMKRWSGSSTTSIRIMHQQRCTSVEH</sequence>
<reference evidence="1 2" key="1">
    <citation type="submission" date="2021-01" db="EMBL/GenBank/DDBJ databases">
        <title>Adiantum capillus-veneris genome.</title>
        <authorList>
            <person name="Fang Y."/>
            <person name="Liao Q."/>
        </authorList>
    </citation>
    <scope>NUCLEOTIDE SEQUENCE [LARGE SCALE GENOMIC DNA]</scope>
    <source>
        <strain evidence="1">H3</strain>
        <tissue evidence="1">Leaf</tissue>
    </source>
</reference>
<accession>A0A9D4V5H9</accession>